<dbReference type="InterPro" id="IPR005645">
    <property type="entry name" value="FSH-like_dom"/>
</dbReference>
<keyword evidence="1 4" id="KW-0378">Hydrolase</keyword>
<dbReference type="PANTHER" id="PTHR48070">
    <property type="entry name" value="ESTERASE OVCA2"/>
    <property type="match status" value="1"/>
</dbReference>
<dbReference type="Proteomes" id="UP000192927">
    <property type="component" value="Unassembled WGS sequence"/>
</dbReference>
<dbReference type="SUPFAM" id="SSF53474">
    <property type="entry name" value="alpha/beta-Hydrolases"/>
    <property type="match status" value="1"/>
</dbReference>
<accession>A0A1W5D5T7</accession>
<organism evidence="4 5">
    <name type="scientific">Lasallia pustulata</name>
    <dbReference type="NCBI Taxonomy" id="136370"/>
    <lineage>
        <taxon>Eukaryota</taxon>
        <taxon>Fungi</taxon>
        <taxon>Dikarya</taxon>
        <taxon>Ascomycota</taxon>
        <taxon>Pezizomycotina</taxon>
        <taxon>Lecanoromycetes</taxon>
        <taxon>OSLEUM clade</taxon>
        <taxon>Umbilicariomycetidae</taxon>
        <taxon>Umbilicariales</taxon>
        <taxon>Umbilicariaceae</taxon>
        <taxon>Lasallia</taxon>
    </lineage>
</organism>
<evidence type="ECO:0000313" key="5">
    <source>
        <dbReference type="Proteomes" id="UP000192927"/>
    </source>
</evidence>
<evidence type="ECO:0000313" key="4">
    <source>
        <dbReference type="EMBL" id="SLM38483.1"/>
    </source>
</evidence>
<evidence type="ECO:0000256" key="2">
    <source>
        <dbReference type="SAM" id="MobiDB-lite"/>
    </source>
</evidence>
<dbReference type="GO" id="GO:0005634">
    <property type="term" value="C:nucleus"/>
    <property type="evidence" value="ECO:0007669"/>
    <property type="project" value="TreeGrafter"/>
</dbReference>
<dbReference type="EMBL" id="FWEW01002474">
    <property type="protein sequence ID" value="SLM38483.1"/>
    <property type="molecule type" value="Genomic_DNA"/>
</dbReference>
<evidence type="ECO:0000256" key="1">
    <source>
        <dbReference type="ARBA" id="ARBA00022801"/>
    </source>
</evidence>
<sequence>MATNGAASTSSTSQPLKVLMLHGFTQSGPVFYAKSRALEKALCRSLPNTSFSYPTGPMPLRPTDIPGFELVTKNAKGDETEAYAWWRRSNTGPEYVGIQEGLAKIAATIIEEGPFDGVVGFSQGGCAAGMVAALLEGKERVQGFERREKEGGLPYPSSFLKSTDSVELIQPPLKFAIIYSGFAAPSELYSGFYEPPITTSMLHFIGSLDSVVDEARSRKLIAACAGEEKVVVHPGGHFVPSQKAFLEAAVGFVLESTRGKQEKKAREEERVEDMEVPF</sequence>
<dbReference type="Pfam" id="PF03959">
    <property type="entry name" value="FSH1"/>
    <property type="match status" value="1"/>
</dbReference>
<evidence type="ECO:0000259" key="3">
    <source>
        <dbReference type="Pfam" id="PF03959"/>
    </source>
</evidence>
<proteinExistence type="predicted"/>
<feature type="compositionally biased region" description="Basic and acidic residues" evidence="2">
    <location>
        <begin position="259"/>
        <end position="269"/>
    </location>
</feature>
<dbReference type="GO" id="GO:0016787">
    <property type="term" value="F:hydrolase activity"/>
    <property type="evidence" value="ECO:0007669"/>
    <property type="project" value="UniProtKB-KW"/>
</dbReference>
<protein>
    <submittedName>
        <fullName evidence="4">Serine hydrolase FSH</fullName>
    </submittedName>
</protein>
<keyword evidence="5" id="KW-1185">Reference proteome</keyword>
<feature type="region of interest" description="Disordered" evidence="2">
    <location>
        <begin position="259"/>
        <end position="278"/>
    </location>
</feature>
<name>A0A1W5D5T7_9LECA</name>
<dbReference type="GO" id="GO:0005737">
    <property type="term" value="C:cytoplasm"/>
    <property type="evidence" value="ECO:0007669"/>
    <property type="project" value="TreeGrafter"/>
</dbReference>
<dbReference type="AlphaFoldDB" id="A0A1W5D5T7"/>
<dbReference type="InterPro" id="IPR050593">
    <property type="entry name" value="LovG"/>
</dbReference>
<reference evidence="5" key="1">
    <citation type="submission" date="2017-03" db="EMBL/GenBank/DDBJ databases">
        <authorList>
            <person name="Sharma R."/>
            <person name="Thines M."/>
        </authorList>
    </citation>
    <scope>NUCLEOTIDE SEQUENCE [LARGE SCALE GENOMIC DNA]</scope>
</reference>
<dbReference type="GO" id="GO:0019748">
    <property type="term" value="P:secondary metabolic process"/>
    <property type="evidence" value="ECO:0007669"/>
    <property type="project" value="TreeGrafter"/>
</dbReference>
<dbReference type="PANTHER" id="PTHR48070:SF6">
    <property type="entry name" value="ESTERASE OVCA2"/>
    <property type="match status" value="1"/>
</dbReference>
<dbReference type="InterPro" id="IPR029058">
    <property type="entry name" value="AB_hydrolase_fold"/>
</dbReference>
<dbReference type="Gene3D" id="3.40.50.1820">
    <property type="entry name" value="alpha/beta hydrolase"/>
    <property type="match status" value="1"/>
</dbReference>
<feature type="domain" description="Serine hydrolase" evidence="3">
    <location>
        <begin position="13"/>
        <end position="248"/>
    </location>
</feature>